<evidence type="ECO:0000313" key="2">
    <source>
        <dbReference type="Proteomes" id="UP000257109"/>
    </source>
</evidence>
<dbReference type="OrthoDB" id="1433117at2759"/>
<organism evidence="1 2">
    <name type="scientific">Mucuna pruriens</name>
    <name type="common">Velvet bean</name>
    <name type="synonym">Dolichos pruriens</name>
    <dbReference type="NCBI Taxonomy" id="157652"/>
    <lineage>
        <taxon>Eukaryota</taxon>
        <taxon>Viridiplantae</taxon>
        <taxon>Streptophyta</taxon>
        <taxon>Embryophyta</taxon>
        <taxon>Tracheophyta</taxon>
        <taxon>Spermatophyta</taxon>
        <taxon>Magnoliopsida</taxon>
        <taxon>eudicotyledons</taxon>
        <taxon>Gunneridae</taxon>
        <taxon>Pentapetalae</taxon>
        <taxon>rosids</taxon>
        <taxon>fabids</taxon>
        <taxon>Fabales</taxon>
        <taxon>Fabaceae</taxon>
        <taxon>Papilionoideae</taxon>
        <taxon>50 kb inversion clade</taxon>
        <taxon>NPAAA clade</taxon>
        <taxon>indigoferoid/millettioid clade</taxon>
        <taxon>Phaseoleae</taxon>
        <taxon>Mucuna</taxon>
    </lineage>
</organism>
<protein>
    <submittedName>
        <fullName evidence="1">Uncharacterized protein</fullName>
    </submittedName>
</protein>
<feature type="non-terminal residue" evidence="1">
    <location>
        <position position="1"/>
    </location>
</feature>
<proteinExistence type="predicted"/>
<dbReference type="Proteomes" id="UP000257109">
    <property type="component" value="Unassembled WGS sequence"/>
</dbReference>
<dbReference type="AlphaFoldDB" id="A0A371FHK0"/>
<reference evidence="1" key="1">
    <citation type="submission" date="2018-05" db="EMBL/GenBank/DDBJ databases">
        <title>Draft genome of Mucuna pruriens seed.</title>
        <authorList>
            <person name="Nnadi N.E."/>
            <person name="Vos R."/>
            <person name="Hasami M.H."/>
            <person name="Devisetty U.K."/>
            <person name="Aguiy J.C."/>
        </authorList>
    </citation>
    <scope>NUCLEOTIDE SEQUENCE [LARGE SCALE GENOMIC DNA]</scope>
    <source>
        <strain evidence="1">JCA_2017</strain>
    </source>
</reference>
<dbReference type="EMBL" id="QJKJ01009079">
    <property type="protein sequence ID" value="RDX77766.1"/>
    <property type="molecule type" value="Genomic_DNA"/>
</dbReference>
<evidence type="ECO:0000313" key="1">
    <source>
        <dbReference type="EMBL" id="RDX77766.1"/>
    </source>
</evidence>
<comment type="caution">
    <text evidence="1">The sequence shown here is derived from an EMBL/GenBank/DDBJ whole genome shotgun (WGS) entry which is preliminary data.</text>
</comment>
<keyword evidence="2" id="KW-1185">Reference proteome</keyword>
<sequence length="64" mass="7466">MRRQGQRLASQQFKRHGLVLRKITRTGPFRVSDEVGKGTYCLEQLNGKKILQTWNALDLPLYYS</sequence>
<gene>
    <name evidence="1" type="ORF">CR513_42066</name>
</gene>
<accession>A0A371FHK0</accession>
<name>A0A371FHK0_MUCPR</name>